<evidence type="ECO:0000313" key="2">
    <source>
        <dbReference type="EMBL" id="GMT36713.1"/>
    </source>
</evidence>
<reference evidence="1" key="1">
    <citation type="submission" date="2023-10" db="EMBL/GenBank/DDBJ databases">
        <title>Genome assembly of Pristionchus species.</title>
        <authorList>
            <person name="Yoshida K."/>
            <person name="Sommer R.J."/>
        </authorList>
    </citation>
    <scope>NUCLEOTIDE SEQUENCE</scope>
    <source>
        <strain evidence="1">RS5133</strain>
    </source>
</reference>
<feature type="non-terminal residue" evidence="1">
    <location>
        <position position="110"/>
    </location>
</feature>
<evidence type="ECO:0000313" key="1">
    <source>
        <dbReference type="EMBL" id="GMT36710.1"/>
    </source>
</evidence>
<dbReference type="EMBL" id="BTSY01000007">
    <property type="protein sequence ID" value="GMT36713.1"/>
    <property type="molecule type" value="Genomic_DNA"/>
</dbReference>
<dbReference type="EMBL" id="BTSY01000007">
    <property type="protein sequence ID" value="GMT36710.1"/>
    <property type="molecule type" value="Genomic_DNA"/>
</dbReference>
<proteinExistence type="predicted"/>
<keyword evidence="3" id="KW-1185">Reference proteome</keyword>
<feature type="non-terminal residue" evidence="1">
    <location>
        <position position="1"/>
    </location>
</feature>
<accession>A0AAV5WZ09</accession>
<sequence length="110" mass="12645">LVLYNAAFVGINVKPSMEPQRELSEIIPLLKEGEAKIVVNYEGTIKNSMKLELFGTDPSHDPNRYLVIPDMEDKQNVLCHEPNIFYFGHLHSITHNDPDKIYKQQCSFKT</sequence>
<dbReference type="AlphaFoldDB" id="A0AAV5WZ09"/>
<protein>
    <submittedName>
        <fullName evidence="1">Uncharacterized protein</fullName>
    </submittedName>
</protein>
<name>A0AAV5WZ09_9BILA</name>
<gene>
    <name evidence="1" type="ORF">PFISCL1PPCAC_28007</name>
    <name evidence="2" type="ORF">PFISCL1PPCAC_28010</name>
</gene>
<evidence type="ECO:0000313" key="3">
    <source>
        <dbReference type="Proteomes" id="UP001432322"/>
    </source>
</evidence>
<dbReference type="Proteomes" id="UP001432322">
    <property type="component" value="Unassembled WGS sequence"/>
</dbReference>
<comment type="caution">
    <text evidence="1">The sequence shown here is derived from an EMBL/GenBank/DDBJ whole genome shotgun (WGS) entry which is preliminary data.</text>
</comment>
<organism evidence="1 3">
    <name type="scientific">Pristionchus fissidentatus</name>
    <dbReference type="NCBI Taxonomy" id="1538716"/>
    <lineage>
        <taxon>Eukaryota</taxon>
        <taxon>Metazoa</taxon>
        <taxon>Ecdysozoa</taxon>
        <taxon>Nematoda</taxon>
        <taxon>Chromadorea</taxon>
        <taxon>Rhabditida</taxon>
        <taxon>Rhabditina</taxon>
        <taxon>Diplogasteromorpha</taxon>
        <taxon>Diplogasteroidea</taxon>
        <taxon>Neodiplogasteridae</taxon>
        <taxon>Pristionchus</taxon>
    </lineage>
</organism>